<feature type="compositionally biased region" description="Polar residues" evidence="1">
    <location>
        <begin position="210"/>
        <end position="219"/>
    </location>
</feature>
<evidence type="ECO:0000313" key="3">
    <source>
        <dbReference type="Proteomes" id="UP000242474"/>
    </source>
</evidence>
<feature type="region of interest" description="Disordered" evidence="1">
    <location>
        <begin position="210"/>
        <end position="235"/>
    </location>
</feature>
<dbReference type="Proteomes" id="UP000242474">
    <property type="component" value="Unassembled WGS sequence"/>
</dbReference>
<evidence type="ECO:0000256" key="1">
    <source>
        <dbReference type="SAM" id="MobiDB-lite"/>
    </source>
</evidence>
<proteinExistence type="predicted"/>
<keyword evidence="3" id="KW-1185">Reference proteome</keyword>
<accession>A0A2G5B9Q5</accession>
<protein>
    <submittedName>
        <fullName evidence="2">Uncharacterized protein</fullName>
    </submittedName>
</protein>
<name>A0A2G5B9Q5_COERN</name>
<organism evidence="2 3">
    <name type="scientific">Coemansia reversa (strain ATCC 12441 / NRRL 1564)</name>
    <dbReference type="NCBI Taxonomy" id="763665"/>
    <lineage>
        <taxon>Eukaryota</taxon>
        <taxon>Fungi</taxon>
        <taxon>Fungi incertae sedis</taxon>
        <taxon>Zoopagomycota</taxon>
        <taxon>Kickxellomycotina</taxon>
        <taxon>Kickxellomycetes</taxon>
        <taxon>Kickxellales</taxon>
        <taxon>Kickxellaceae</taxon>
        <taxon>Coemansia</taxon>
    </lineage>
</organism>
<evidence type="ECO:0000313" key="2">
    <source>
        <dbReference type="EMBL" id="PIA15741.1"/>
    </source>
</evidence>
<dbReference type="AlphaFoldDB" id="A0A2G5B9Q5"/>
<dbReference type="EMBL" id="KZ303504">
    <property type="protein sequence ID" value="PIA15741.1"/>
    <property type="molecule type" value="Genomic_DNA"/>
</dbReference>
<sequence>MPESNPSLPDSNINMEINNNAYAAYTLDQLLGVLRQIVAVLPPDRICEILPASPAVPDAATSKAAYNGTRGKISCETFTSQATKFSAMDLHMSAQSWIAINKRDLAEFYDFLCDSFPQADYELRVQDAARSGKLFMQAPKHAMSTFALAIYKNINQENPLSTTLIAHTLFAVNSLPFVVYKIVPDAIHPDKVPEMCCCFNHANKIRLTLGNGNNATTPPAGSGKKKKKRRAEPTIPHPRLLTCQHRPYQALQAPRARKVSHLMAIPGLHAKNCELRALADTGAKVDDGPRIWTNMVIVSFGKGWDLLVGGKTLQQLGVQLTLPVMDRCLGAASKAADHPAKTLDGPSMALAVAQIIESTYESIPDTEPSRELSHLSPTETSSAAAPVSEPVVSPNYFVPERDDEFVMLNALYPEATEASINEHLHHQCATDLHAEALLGELLMGKDAVWEYPGRCPLPAAFAPIQPPMHGEAKPVYMVQHTLSNAARAARDEVVSMCLQYEIDEPLQDFMQLPIFTKAKPNTTERWVLFDDSANNSLNMISIGMQLPTPMERALFLHDTHIISSVDMASFFMQLRLSADIADY</sequence>
<reference evidence="2 3" key="1">
    <citation type="journal article" date="2015" name="Genome Biol. Evol.">
        <title>Phylogenomic analyses indicate that early fungi evolved digesting cell walls of algal ancestors of land plants.</title>
        <authorList>
            <person name="Chang Y."/>
            <person name="Wang S."/>
            <person name="Sekimoto S."/>
            <person name="Aerts A.L."/>
            <person name="Choi C."/>
            <person name="Clum A."/>
            <person name="LaButti K.M."/>
            <person name="Lindquist E.A."/>
            <person name="Yee Ngan C."/>
            <person name="Ohm R.A."/>
            <person name="Salamov A.A."/>
            <person name="Grigoriev I.V."/>
            <person name="Spatafora J.W."/>
            <person name="Berbee M.L."/>
        </authorList>
    </citation>
    <scope>NUCLEOTIDE SEQUENCE [LARGE SCALE GENOMIC DNA]</scope>
    <source>
        <strain evidence="2 3">NRRL 1564</strain>
    </source>
</reference>
<dbReference type="STRING" id="763665.A0A2G5B9Q5"/>
<feature type="region of interest" description="Disordered" evidence="1">
    <location>
        <begin position="363"/>
        <end position="387"/>
    </location>
</feature>
<gene>
    <name evidence="2" type="ORF">COEREDRAFT_8966</name>
</gene>